<evidence type="ECO:0000256" key="3">
    <source>
        <dbReference type="ARBA" id="ARBA00022473"/>
    </source>
</evidence>
<dbReference type="GO" id="GO:0000981">
    <property type="term" value="F:DNA-binding transcription factor activity, RNA polymerase II-specific"/>
    <property type="evidence" value="ECO:0007669"/>
    <property type="project" value="TreeGrafter"/>
</dbReference>
<dbReference type="PROSITE" id="PS50071">
    <property type="entry name" value="HOMEOBOX_2"/>
    <property type="match status" value="1"/>
</dbReference>
<dbReference type="GO" id="GO:0001654">
    <property type="term" value="P:eye development"/>
    <property type="evidence" value="ECO:0007669"/>
    <property type="project" value="TreeGrafter"/>
</dbReference>
<evidence type="ECO:0000256" key="8">
    <source>
        <dbReference type="RuleBase" id="RU000682"/>
    </source>
</evidence>
<dbReference type="Gene3D" id="1.10.10.60">
    <property type="entry name" value="Homeodomain-like"/>
    <property type="match status" value="1"/>
</dbReference>
<feature type="compositionally biased region" description="Polar residues" evidence="9">
    <location>
        <begin position="800"/>
        <end position="820"/>
    </location>
</feature>
<name>A0AAV2TAJ7_CALDB</name>
<feature type="compositionally biased region" description="Low complexity" evidence="9">
    <location>
        <begin position="1024"/>
        <end position="1033"/>
    </location>
</feature>
<evidence type="ECO:0000313" key="12">
    <source>
        <dbReference type="Proteomes" id="UP001497525"/>
    </source>
</evidence>
<feature type="compositionally biased region" description="Basic and acidic residues" evidence="9">
    <location>
        <begin position="579"/>
        <end position="594"/>
    </location>
</feature>
<feature type="region of interest" description="Disordered" evidence="9">
    <location>
        <begin position="314"/>
        <end position="336"/>
    </location>
</feature>
<dbReference type="GO" id="GO:0000978">
    <property type="term" value="F:RNA polymerase II cis-regulatory region sequence-specific DNA binding"/>
    <property type="evidence" value="ECO:0007669"/>
    <property type="project" value="TreeGrafter"/>
</dbReference>
<feature type="region of interest" description="Disordered" evidence="9">
    <location>
        <begin position="800"/>
        <end position="822"/>
    </location>
</feature>
<evidence type="ECO:0000256" key="6">
    <source>
        <dbReference type="ARBA" id="ARBA00023242"/>
    </source>
</evidence>
<feature type="compositionally biased region" description="Polar residues" evidence="9">
    <location>
        <begin position="928"/>
        <end position="937"/>
    </location>
</feature>
<dbReference type="SMART" id="SM00389">
    <property type="entry name" value="HOX"/>
    <property type="match status" value="1"/>
</dbReference>
<feature type="region of interest" description="Disordered" evidence="9">
    <location>
        <begin position="488"/>
        <end position="653"/>
    </location>
</feature>
<protein>
    <recommendedName>
        <fullName evidence="10">Homeobox domain-containing protein</fullName>
    </recommendedName>
</protein>
<keyword evidence="5 7" id="KW-0371">Homeobox</keyword>
<evidence type="ECO:0000259" key="10">
    <source>
        <dbReference type="PROSITE" id="PS50071"/>
    </source>
</evidence>
<feature type="compositionally biased region" description="Basic and acidic residues" evidence="9">
    <location>
        <begin position="557"/>
        <end position="571"/>
    </location>
</feature>
<dbReference type="Pfam" id="PF00046">
    <property type="entry name" value="Homeodomain"/>
    <property type="match status" value="1"/>
</dbReference>
<dbReference type="InterPro" id="IPR009057">
    <property type="entry name" value="Homeodomain-like_sf"/>
</dbReference>
<dbReference type="SUPFAM" id="SSF46689">
    <property type="entry name" value="Homeodomain-like"/>
    <property type="match status" value="1"/>
</dbReference>
<gene>
    <name evidence="11" type="ORF">CDAUBV1_LOCUS6565</name>
</gene>
<dbReference type="AlphaFoldDB" id="A0AAV2TAJ7"/>
<sequence length="1044" mass="116257">MTKCHKAIGPKSSFINMSALPVATSVKLKHISEKIPPSGGNGISQNVYPNVEKLAAESFAFQPFHPHGNPLPFFGHHGTISTKSPESGLTQSLPSLNGLEALYREMQYNYNLVNSMHNFNVSHLKSPSDLPVSNSSFPFHPHFPLPVPKEKHPLSGDGNLSRALTDLTKDASKSSAFQTPSDLTLEPQKFLSALFAARNSVSSNDLQTPWQPPPSKVMNSELPEIQRLFPDPNSPHCPPKMNLDTSSSQVERLLSGLNSLPGMCRRPSSPGFTFSPTSKLSSLKNSRIHSRCSGTPPSNKFSKIFSSTPLRGPVPLDDQELSHNPQNSRVDSDTSGSFSFAPQEIVRVCQTFEEAGDIEHLSRFLWSLPLHTSLWEVLNRSDVILRARALVAFHAGNFRELYAILERHTFPKSSHVKLQALWLEAHYQEAEKLRGRPLGPVDKYRVRKKFPMPRTIWDGEQKTHCFKERTRGLLREWYLQDPYPSPAKKRELANATGLTPTQVGNWFKNRRQRDRAAAAKNQNLDNSDSDGDLGPNSEDDSSQPKPSPPEIGASKGEISHHRCDYKFEDAKTPTVSPENAKRTDAKKRDRKADEQCSLGNSDGWLESDALSIPETDARIGSNAKKQNQIMTEKQDDHGGPPQKRSRTFTEERHPDNLRSIAKGQNELWNFETPQTTGPRFNSGLGCSSAPFTGNPQRTDLSILDNFPSWNDQSKTNNSNNFVPLDFRVPPCTNGSIDEILSDRTAPRNPIHSTSVLPPFNFNSSLLNNWSQSSFEFVFSMLSRLSEEGAQRKSDKLLNQYNNKISPPSVPTCNQPEQKMTSPDLVGDFSSEMHSNQKKMFRTNPAFNICNLGISHELDHPEAANPTSLDRTPAHSKSPTTSKADQPADQDSFEANKAQSIDIWKKMLQWYSTAMQSNWITAAKFHQGRPSQGDTSGGSPEVPQDSCKLDQEPLPAWGTERDSSVRWLGPPGLGAFADYSSRKSSYYVEPSRSKAGSQHKQDMDVSRFLSSPRSDKESIQNPDTSVHSRSSTSSPNEKHSFETTE</sequence>
<evidence type="ECO:0000313" key="11">
    <source>
        <dbReference type="EMBL" id="CAL5133306.1"/>
    </source>
</evidence>
<dbReference type="PANTHER" id="PTHR10390">
    <property type="entry name" value="HOMEOBOX PROTEIN SIX"/>
    <property type="match status" value="1"/>
</dbReference>
<feature type="domain" description="Homeobox" evidence="10">
    <location>
        <begin position="457"/>
        <end position="517"/>
    </location>
</feature>
<evidence type="ECO:0000256" key="1">
    <source>
        <dbReference type="ARBA" id="ARBA00004123"/>
    </source>
</evidence>
<dbReference type="GO" id="GO:0005667">
    <property type="term" value="C:transcription regulator complex"/>
    <property type="evidence" value="ECO:0007669"/>
    <property type="project" value="TreeGrafter"/>
</dbReference>
<evidence type="ECO:0000256" key="9">
    <source>
        <dbReference type="SAM" id="MobiDB-lite"/>
    </source>
</evidence>
<dbReference type="InterPro" id="IPR001356">
    <property type="entry name" value="HD"/>
</dbReference>
<dbReference type="Proteomes" id="UP001497525">
    <property type="component" value="Unassembled WGS sequence"/>
</dbReference>
<feature type="DNA-binding region" description="Homeobox" evidence="7">
    <location>
        <begin position="459"/>
        <end position="518"/>
    </location>
</feature>
<evidence type="ECO:0000256" key="5">
    <source>
        <dbReference type="ARBA" id="ARBA00023155"/>
    </source>
</evidence>
<organism evidence="11 12">
    <name type="scientific">Calicophoron daubneyi</name>
    <name type="common">Rumen fluke</name>
    <name type="synonym">Paramphistomum daubneyi</name>
    <dbReference type="NCBI Taxonomy" id="300641"/>
    <lineage>
        <taxon>Eukaryota</taxon>
        <taxon>Metazoa</taxon>
        <taxon>Spiralia</taxon>
        <taxon>Lophotrochozoa</taxon>
        <taxon>Platyhelminthes</taxon>
        <taxon>Trematoda</taxon>
        <taxon>Digenea</taxon>
        <taxon>Plagiorchiida</taxon>
        <taxon>Pronocephalata</taxon>
        <taxon>Paramphistomoidea</taxon>
        <taxon>Paramphistomidae</taxon>
        <taxon>Calicophoron</taxon>
    </lineage>
</organism>
<feature type="compositionally biased region" description="Polar residues" evidence="9">
    <location>
        <begin position="322"/>
        <end position="336"/>
    </location>
</feature>
<feature type="region of interest" description="Disordered" evidence="9">
    <location>
        <begin position="986"/>
        <end position="1044"/>
    </location>
</feature>
<dbReference type="PANTHER" id="PTHR10390:SF12">
    <property type="entry name" value="HOMEOBOX PROTEIN SIX6"/>
    <property type="match status" value="1"/>
</dbReference>
<dbReference type="Pfam" id="PF16878">
    <property type="entry name" value="SIX1_SD"/>
    <property type="match status" value="1"/>
</dbReference>
<comment type="caution">
    <text evidence="11">The sequence shown here is derived from an EMBL/GenBank/DDBJ whole genome shotgun (WGS) entry which is preliminary data.</text>
</comment>
<dbReference type="FunFam" id="1.10.10.60:FF:000046">
    <property type="entry name" value="SIX homeobox 3"/>
    <property type="match status" value="1"/>
</dbReference>
<keyword evidence="4 7" id="KW-0238">DNA-binding</keyword>
<feature type="region of interest" description="Disordered" evidence="9">
    <location>
        <begin position="925"/>
        <end position="971"/>
    </location>
</feature>
<feature type="compositionally biased region" description="Acidic residues" evidence="9">
    <location>
        <begin position="527"/>
        <end position="541"/>
    </location>
</feature>
<evidence type="ECO:0000256" key="4">
    <source>
        <dbReference type="ARBA" id="ARBA00023125"/>
    </source>
</evidence>
<dbReference type="InterPro" id="IPR031701">
    <property type="entry name" value="SIX1_SD"/>
</dbReference>
<comment type="subcellular location">
    <subcellularLocation>
        <location evidence="1 7 8">Nucleus</location>
    </subcellularLocation>
</comment>
<evidence type="ECO:0000256" key="2">
    <source>
        <dbReference type="ARBA" id="ARBA00008161"/>
    </source>
</evidence>
<keyword evidence="6 7" id="KW-0539">Nucleus</keyword>
<proteinExistence type="inferred from homology"/>
<dbReference type="EMBL" id="CAXLJL010000156">
    <property type="protein sequence ID" value="CAL5133306.1"/>
    <property type="molecule type" value="Genomic_DNA"/>
</dbReference>
<reference evidence="11" key="1">
    <citation type="submission" date="2024-06" db="EMBL/GenBank/DDBJ databases">
        <authorList>
            <person name="Liu X."/>
            <person name="Lenzi L."/>
            <person name="Haldenby T S."/>
            <person name="Uol C."/>
        </authorList>
    </citation>
    <scope>NUCLEOTIDE SEQUENCE</scope>
</reference>
<dbReference type="CDD" id="cd00086">
    <property type="entry name" value="homeodomain"/>
    <property type="match status" value="1"/>
</dbReference>
<feature type="region of interest" description="Disordered" evidence="9">
    <location>
        <begin position="858"/>
        <end position="894"/>
    </location>
</feature>
<feature type="compositionally biased region" description="Basic and acidic residues" evidence="9">
    <location>
        <begin position="1035"/>
        <end position="1044"/>
    </location>
</feature>
<evidence type="ECO:0000256" key="7">
    <source>
        <dbReference type="PROSITE-ProRule" id="PRU00108"/>
    </source>
</evidence>
<dbReference type="GO" id="GO:0005634">
    <property type="term" value="C:nucleus"/>
    <property type="evidence" value="ECO:0007669"/>
    <property type="project" value="UniProtKB-SubCell"/>
</dbReference>
<feature type="compositionally biased region" description="Polar residues" evidence="9">
    <location>
        <begin position="864"/>
        <end position="883"/>
    </location>
</feature>
<comment type="similarity">
    <text evidence="2">Belongs to the SIX/Sine oculis homeobox family.</text>
</comment>
<keyword evidence="3" id="KW-0217">Developmental protein</keyword>
<accession>A0AAV2TAJ7</accession>